<reference evidence="2" key="1">
    <citation type="journal article" date="2013" name="BMC Genomics">
        <title>Unscrambling butterfly oogenesis.</title>
        <authorList>
            <person name="Carter J.M."/>
            <person name="Baker S.C."/>
            <person name="Pink R."/>
            <person name="Carter D.R."/>
            <person name="Collins A."/>
            <person name="Tomlin J."/>
            <person name="Gibbs M."/>
            <person name="Breuker C.J."/>
        </authorList>
    </citation>
    <scope>NUCLEOTIDE SEQUENCE</scope>
    <source>
        <tissue evidence="2">Ovary</tissue>
    </source>
</reference>
<protein>
    <submittedName>
        <fullName evidence="2">WW domain binding protein 4</fullName>
    </submittedName>
</protein>
<proteinExistence type="predicted"/>
<organism evidence="2">
    <name type="scientific">Pararge aegeria</name>
    <name type="common">speckled wood butterfly</name>
    <dbReference type="NCBI Taxonomy" id="116150"/>
    <lineage>
        <taxon>Eukaryota</taxon>
        <taxon>Metazoa</taxon>
        <taxon>Ecdysozoa</taxon>
        <taxon>Arthropoda</taxon>
        <taxon>Hexapoda</taxon>
        <taxon>Insecta</taxon>
        <taxon>Pterygota</taxon>
        <taxon>Neoptera</taxon>
        <taxon>Endopterygota</taxon>
        <taxon>Lepidoptera</taxon>
        <taxon>Glossata</taxon>
        <taxon>Ditrysia</taxon>
        <taxon>Papilionoidea</taxon>
        <taxon>Nymphalidae</taxon>
        <taxon>Satyrinae</taxon>
        <taxon>Satyrini</taxon>
        <taxon>Parargina</taxon>
        <taxon>Pararge</taxon>
    </lineage>
</organism>
<name>S4PGI6_9NEOP</name>
<dbReference type="EMBL" id="GAIX01000754">
    <property type="protein sequence ID" value="JAA91806.1"/>
    <property type="molecule type" value="Transcribed_RNA"/>
</dbReference>
<evidence type="ECO:0000313" key="2">
    <source>
        <dbReference type="EMBL" id="JAA91806.1"/>
    </source>
</evidence>
<feature type="compositionally biased region" description="Basic residues" evidence="1">
    <location>
        <begin position="87"/>
        <end position="99"/>
    </location>
</feature>
<dbReference type="AlphaFoldDB" id="S4PGI6"/>
<reference evidence="2" key="2">
    <citation type="submission" date="2013-05" db="EMBL/GenBank/DDBJ databases">
        <authorList>
            <person name="Carter J.-M."/>
            <person name="Baker S.C."/>
            <person name="Pink R."/>
            <person name="Carter D.R.F."/>
            <person name="Collins A."/>
            <person name="Tomlin J."/>
            <person name="Gibbs M."/>
            <person name="Breuker C.J."/>
        </authorList>
    </citation>
    <scope>NUCLEOTIDE SEQUENCE</scope>
    <source>
        <tissue evidence="2">Ovary</tissue>
    </source>
</reference>
<sequence length="105" mass="12216">MARESMREFAVEKEKPIPYTVPFGPAPLVKPFGTWKPVVKEPEKVIDLQLPKTKKEIIPPPVVMEPEKVVFKEKRMESLGDGPVEFKKRKFNNPKRNMRQKVDDD</sequence>
<accession>S4PGI6</accession>
<feature type="region of interest" description="Disordered" evidence="1">
    <location>
        <begin position="82"/>
        <end position="105"/>
    </location>
</feature>
<evidence type="ECO:0000256" key="1">
    <source>
        <dbReference type="SAM" id="MobiDB-lite"/>
    </source>
</evidence>